<gene>
    <name evidence="1" type="ORF">MG3_03663</name>
</gene>
<dbReference type="Proteomes" id="UP000030161">
    <property type="component" value="Unassembled WGS sequence"/>
</dbReference>
<proteinExistence type="predicted"/>
<evidence type="ECO:0000313" key="2">
    <source>
        <dbReference type="Proteomes" id="UP000030161"/>
    </source>
</evidence>
<reference evidence="1 2" key="1">
    <citation type="submission" date="2013-12" db="EMBL/GenBank/DDBJ databases">
        <title>The Genome Sequence of Candida albicans P78048.</title>
        <authorList>
            <consortium name="The Broad Institute Genome Sequencing Platform"/>
            <consortium name="The Broad Institute Genome Sequencing Center for Infectious Disease"/>
            <person name="Cuomo C."/>
            <person name="Bennett R."/>
            <person name="Hirakawa M."/>
            <person name="Noverr M."/>
            <person name="Mitchell A."/>
            <person name="Young S.K."/>
            <person name="Zeng Q."/>
            <person name="Gargeya S."/>
            <person name="Fitzgerald M."/>
            <person name="Abouelleil A."/>
            <person name="Alvarado L."/>
            <person name="Berlin A.M."/>
            <person name="Chapman S.B."/>
            <person name="Dewar J."/>
            <person name="Goldberg J."/>
            <person name="Griggs A."/>
            <person name="Gujja S."/>
            <person name="Hansen M."/>
            <person name="Howarth C."/>
            <person name="Imamovic A."/>
            <person name="Larimer J."/>
            <person name="McCowan C."/>
            <person name="Murphy C."/>
            <person name="Pearson M."/>
            <person name="Priest M."/>
            <person name="Roberts A."/>
            <person name="Saif S."/>
            <person name="Shea T."/>
            <person name="Sykes S."/>
            <person name="Wortman J."/>
            <person name="Nusbaum C."/>
            <person name="Birren B."/>
        </authorList>
    </citation>
    <scope>NUCLEOTIDE SEQUENCE [LARGE SCALE GENOMIC DNA]</scope>
    <source>
        <strain evidence="1 2">P78048</strain>
    </source>
</reference>
<accession>A0AB34PQV1</accession>
<comment type="caution">
    <text evidence="1">The sequence shown here is derived from an EMBL/GenBank/DDBJ whole genome shotgun (WGS) entry which is preliminary data.</text>
</comment>
<organism evidence="1 2">
    <name type="scientific">Candida albicans P78048</name>
    <dbReference type="NCBI Taxonomy" id="1094989"/>
    <lineage>
        <taxon>Eukaryota</taxon>
        <taxon>Fungi</taxon>
        <taxon>Dikarya</taxon>
        <taxon>Ascomycota</taxon>
        <taxon>Saccharomycotina</taxon>
        <taxon>Pichiomycetes</taxon>
        <taxon>Debaryomycetaceae</taxon>
        <taxon>Candida/Lodderomyces clade</taxon>
        <taxon>Candida</taxon>
    </lineage>
</organism>
<name>A0AB34PQV1_CANAX</name>
<evidence type="ECO:0000313" key="1">
    <source>
        <dbReference type="EMBL" id="KGR09477.1"/>
    </source>
</evidence>
<sequence length="144" mass="16334">MNLTSMCSSISIVSDYSLPTTSLSTCNPHCYSFSIIKADSQIHDGNFVNINYSCMCENTEIWHHYENCNCYDTDVKEVSSYVCNFAETALYLSGDYYETFLASNTEDEYQSVSESNEYLDRMKDYITAGSVSRTTTSKFPSSFL</sequence>
<protein>
    <submittedName>
        <fullName evidence="1">Uncharacterized protein</fullName>
    </submittedName>
</protein>
<dbReference type="EMBL" id="AJIX01000026">
    <property type="protein sequence ID" value="KGR09477.1"/>
    <property type="molecule type" value="Genomic_DNA"/>
</dbReference>
<dbReference type="AlphaFoldDB" id="A0AB34PQV1"/>